<dbReference type="Gene3D" id="2.115.10.20">
    <property type="entry name" value="Glycosyl hydrolase domain, family 43"/>
    <property type="match status" value="1"/>
</dbReference>
<dbReference type="CDD" id="cd18833">
    <property type="entry name" value="GH43_PcXyl-like"/>
    <property type="match status" value="1"/>
</dbReference>
<feature type="signal peptide" evidence="5">
    <location>
        <begin position="1"/>
        <end position="20"/>
    </location>
</feature>
<proteinExistence type="inferred from homology"/>
<evidence type="ECO:0000256" key="5">
    <source>
        <dbReference type="SAM" id="SignalP"/>
    </source>
</evidence>
<dbReference type="InterPro" id="IPR041542">
    <property type="entry name" value="GH43_C2"/>
</dbReference>
<comment type="caution">
    <text evidence="7">The sequence shown here is derived from an EMBL/GenBank/DDBJ whole genome shotgun (WGS) entry which is preliminary data.</text>
</comment>
<name>A0ABR1GYY9_9HYPO</name>
<dbReference type="InterPro" id="IPR006710">
    <property type="entry name" value="Glyco_hydro_43"/>
</dbReference>
<reference evidence="7 8" key="1">
    <citation type="journal article" date="2025" name="Microbiol. Resour. Announc.">
        <title>Draft genome sequences for Neonectria magnoliae and Neonectria punicea, canker pathogens of Liriodendron tulipifera and Acer saccharum in West Virginia.</title>
        <authorList>
            <person name="Petronek H.M."/>
            <person name="Kasson M.T."/>
            <person name="Metheny A.M."/>
            <person name="Stauder C.M."/>
            <person name="Lovett B."/>
            <person name="Lynch S.C."/>
            <person name="Garnas J.R."/>
            <person name="Kasson L.R."/>
            <person name="Stajich J.E."/>
        </authorList>
    </citation>
    <scope>NUCLEOTIDE SEQUENCE [LARGE SCALE GENOMIC DNA]</scope>
    <source>
        <strain evidence="7 8">NRRL 64653</strain>
    </source>
</reference>
<evidence type="ECO:0000256" key="1">
    <source>
        <dbReference type="ARBA" id="ARBA00009865"/>
    </source>
</evidence>
<evidence type="ECO:0000256" key="2">
    <source>
        <dbReference type="ARBA" id="ARBA00022801"/>
    </source>
</evidence>
<evidence type="ECO:0000313" key="8">
    <source>
        <dbReference type="Proteomes" id="UP001498476"/>
    </source>
</evidence>
<dbReference type="InterPro" id="IPR051795">
    <property type="entry name" value="Glycosyl_Hydrlase_43"/>
</dbReference>
<comment type="similarity">
    <text evidence="1 4">Belongs to the glycosyl hydrolase 43 family.</text>
</comment>
<dbReference type="PANTHER" id="PTHR42812">
    <property type="entry name" value="BETA-XYLOSIDASE"/>
    <property type="match status" value="1"/>
</dbReference>
<sequence length="571" mass="62664">MLLGRGLLLCFASFGLLAHARPSQRQDSYINPVLPGWHSDPSCIQKDGTFFCVTSTFIAFPGLPVYASKDLINWKLISHVWNRESQLPGISWKTAGQQDGMFAPTIRYHDGKFYVICEYLGTTGGIIGVLFKTEDLFDDAKWSDPVIFRPNHIDPDLFWDDDGKVYMATHGVTLQELDLDTGELSEELNIWNGTGGVWPEGPHIYKKDGWYYLMIAEGGTGPDHSITIARARSVTGPYAAYENNPILTNRGTDEWFQTVGHGDLFQDTKGNWWGLCLATRTGPSLGISPMGREAVLFNATWNKGEWPVLQPVRGRMPGSKLPLENRNVGGRGPFVSDDDNYSFEQETSIPSHLIHHRVPRDGAFAVTKQGLEVTPSRNNMTGKLGAELDIELSGQRGLSFIGRRQTHTLFKFHVDLAFSPQEDGQEAGVTVFRTQLDHIDLGVVRLSQSQLAFRLRAEGPSSVPETTIVPVPENWTNEPIQLQVEAASATHYELSAAPVGNSEARMIIGTVSAKVVSGGQGSFVGSLVGVFATCNGAGSELDCPGGGKAYFTNWAYNGIAQQITADEFSYT</sequence>
<dbReference type="Pfam" id="PF17851">
    <property type="entry name" value="GH43_C2"/>
    <property type="match status" value="1"/>
</dbReference>
<dbReference type="InterPro" id="IPR013320">
    <property type="entry name" value="ConA-like_dom_sf"/>
</dbReference>
<dbReference type="Pfam" id="PF04616">
    <property type="entry name" value="Glyco_hydro_43"/>
    <property type="match status" value="1"/>
</dbReference>
<dbReference type="PANTHER" id="PTHR42812:SF17">
    <property type="entry name" value="BETA-XYLOSIDASE C-TERMINAL CONCANAVALIN A-LIKE DOMAIN-CONTAINING PROTEIN-RELATED"/>
    <property type="match status" value="1"/>
</dbReference>
<protein>
    <recommendedName>
        <fullName evidence="6">Beta-xylosidase C-terminal Concanavalin A-like domain-containing protein</fullName>
    </recommendedName>
</protein>
<dbReference type="InterPro" id="IPR023296">
    <property type="entry name" value="Glyco_hydro_beta-prop_sf"/>
</dbReference>
<dbReference type="EMBL" id="JAZAVJ010000125">
    <property type="protein sequence ID" value="KAK7413581.1"/>
    <property type="molecule type" value="Genomic_DNA"/>
</dbReference>
<organism evidence="7 8">
    <name type="scientific">Neonectria punicea</name>
    <dbReference type="NCBI Taxonomy" id="979145"/>
    <lineage>
        <taxon>Eukaryota</taxon>
        <taxon>Fungi</taxon>
        <taxon>Dikarya</taxon>
        <taxon>Ascomycota</taxon>
        <taxon>Pezizomycotina</taxon>
        <taxon>Sordariomycetes</taxon>
        <taxon>Hypocreomycetidae</taxon>
        <taxon>Hypocreales</taxon>
        <taxon>Nectriaceae</taxon>
        <taxon>Neonectria</taxon>
    </lineage>
</organism>
<accession>A0ABR1GYY9</accession>
<feature type="chain" id="PRO_5047405172" description="Beta-xylosidase C-terminal Concanavalin A-like domain-containing protein" evidence="5">
    <location>
        <begin position="21"/>
        <end position="571"/>
    </location>
</feature>
<keyword evidence="2 4" id="KW-0378">Hydrolase</keyword>
<dbReference type="SUPFAM" id="SSF75005">
    <property type="entry name" value="Arabinanase/levansucrase/invertase"/>
    <property type="match status" value="1"/>
</dbReference>
<keyword evidence="3 4" id="KW-0326">Glycosidase</keyword>
<evidence type="ECO:0000256" key="3">
    <source>
        <dbReference type="ARBA" id="ARBA00023295"/>
    </source>
</evidence>
<evidence type="ECO:0000313" key="7">
    <source>
        <dbReference type="EMBL" id="KAK7413581.1"/>
    </source>
</evidence>
<feature type="domain" description="Beta-xylosidase C-terminal Concanavalin A-like" evidence="6">
    <location>
        <begin position="387"/>
        <end position="540"/>
    </location>
</feature>
<evidence type="ECO:0000256" key="4">
    <source>
        <dbReference type="RuleBase" id="RU361187"/>
    </source>
</evidence>
<evidence type="ECO:0000259" key="6">
    <source>
        <dbReference type="Pfam" id="PF17851"/>
    </source>
</evidence>
<keyword evidence="8" id="KW-1185">Reference proteome</keyword>
<dbReference type="Gene3D" id="2.60.120.200">
    <property type="match status" value="1"/>
</dbReference>
<gene>
    <name evidence="7" type="ORF">QQX98_007516</name>
</gene>
<dbReference type="Proteomes" id="UP001498476">
    <property type="component" value="Unassembled WGS sequence"/>
</dbReference>
<keyword evidence="5" id="KW-0732">Signal</keyword>
<dbReference type="SUPFAM" id="SSF49899">
    <property type="entry name" value="Concanavalin A-like lectins/glucanases"/>
    <property type="match status" value="1"/>
</dbReference>